<proteinExistence type="predicted"/>
<evidence type="ECO:0000313" key="2">
    <source>
        <dbReference type="Proteomes" id="UP000199581"/>
    </source>
</evidence>
<dbReference type="Proteomes" id="UP000199581">
    <property type="component" value="Unassembled WGS sequence"/>
</dbReference>
<gene>
    <name evidence="1" type="ORF">SAMN05421830_111119</name>
</gene>
<dbReference type="InterPro" id="IPR059206">
    <property type="entry name" value="Sll1717-like"/>
</dbReference>
<dbReference type="SUPFAM" id="SSF52540">
    <property type="entry name" value="P-loop containing nucleoside triphosphate hydrolases"/>
    <property type="match status" value="1"/>
</dbReference>
<sequence length="486" mass="56098">MKLADINWGDDSAERDPALLCYFVHTAAFQRLKDKQKSIIIGRKGSGKSAVRKKLEQHFSSDLGTHVINMSPSYNAVRNVLNDTDIINSFGTEIFFQHTWIRQIFLDCLCKFGDKIKGKFATASAEFARDISVQMNRTSKDFVENIADVLTRIKGKVDGLGEFGLSLEKELRNIADVDALEHHMRVLTGEGAKFVILIDDLDLGWNNSEAANNLLLGLLSATNYISSVSHNIYICIFLREDIYEILITKTQHSDKYRNVERIRWEIQNLMSILNERINYNRVRMSAHKLDNPFYSVFPQTIGTSVTENWMYERTLGRPRELIQLSRYYTEAVEYEEPSVESLKSCEYSYSEWKLDDLCAEYSNQYPGLVDVFSYWKTKFFRIKYHLKKSEIDDMLLSILSDLDLREDWFLAIVKDTDTTKLLQTLYEIGFIGDFVLGGEGGSKTVYSYQGRHVPRFEEVQIHPCFRKAVGTVERIRNRGQSVELDT</sequence>
<organism evidence="1 2">
    <name type="scientific">Desulfomicrobium norvegicum (strain DSM 1741 / NCIMB 8310)</name>
    <name type="common">Desulfovibrio baculatus (strain Norway 4)</name>
    <name type="synonym">Desulfovibrio desulfuricans (strain Norway 4)</name>
    <dbReference type="NCBI Taxonomy" id="52561"/>
    <lineage>
        <taxon>Bacteria</taxon>
        <taxon>Pseudomonadati</taxon>
        <taxon>Thermodesulfobacteriota</taxon>
        <taxon>Desulfovibrionia</taxon>
        <taxon>Desulfovibrionales</taxon>
        <taxon>Desulfomicrobiaceae</taxon>
        <taxon>Desulfomicrobium</taxon>
    </lineage>
</organism>
<name>A0A8G2C4S9_DESNO</name>
<comment type="caution">
    <text evidence="1">The sequence shown here is derived from an EMBL/GenBank/DDBJ whole genome shotgun (WGS) entry which is preliminary data.</text>
</comment>
<protein>
    <recommendedName>
        <fullName evidence="3">KAP family P-loop domain-containing protein</fullName>
    </recommendedName>
</protein>
<evidence type="ECO:0008006" key="3">
    <source>
        <dbReference type="Google" id="ProtNLM"/>
    </source>
</evidence>
<evidence type="ECO:0000313" key="1">
    <source>
        <dbReference type="EMBL" id="SFM01705.1"/>
    </source>
</evidence>
<dbReference type="InterPro" id="IPR027417">
    <property type="entry name" value="P-loop_NTPase"/>
</dbReference>
<keyword evidence="2" id="KW-1185">Reference proteome</keyword>
<dbReference type="AlphaFoldDB" id="A0A8G2C4S9"/>
<dbReference type="EMBL" id="FOTO01000011">
    <property type="protein sequence ID" value="SFM01705.1"/>
    <property type="molecule type" value="Genomic_DNA"/>
</dbReference>
<dbReference type="NCBIfam" id="NF047389">
    <property type="entry name" value="ATPase_Sll1717"/>
    <property type="match status" value="1"/>
</dbReference>
<dbReference type="OrthoDB" id="5519677at2"/>
<accession>A0A8G2C4S9</accession>
<reference evidence="1 2" key="1">
    <citation type="submission" date="2016-10" db="EMBL/GenBank/DDBJ databases">
        <authorList>
            <person name="Varghese N."/>
            <person name="Submissions S."/>
        </authorList>
    </citation>
    <scope>NUCLEOTIDE SEQUENCE [LARGE SCALE GENOMIC DNA]</scope>
    <source>
        <strain evidence="1 2">DSM 1741</strain>
    </source>
</reference>
<dbReference type="RefSeq" id="WP_092193570.1">
    <property type="nucleotide sequence ID" value="NZ_FOTO01000011.1"/>
</dbReference>